<feature type="compositionally biased region" description="Low complexity" evidence="1">
    <location>
        <begin position="99"/>
        <end position="113"/>
    </location>
</feature>
<organism evidence="2 3">
    <name type="scientific">Saponaria officinalis</name>
    <name type="common">Common soapwort</name>
    <name type="synonym">Lychnis saponaria</name>
    <dbReference type="NCBI Taxonomy" id="3572"/>
    <lineage>
        <taxon>Eukaryota</taxon>
        <taxon>Viridiplantae</taxon>
        <taxon>Streptophyta</taxon>
        <taxon>Embryophyta</taxon>
        <taxon>Tracheophyta</taxon>
        <taxon>Spermatophyta</taxon>
        <taxon>Magnoliopsida</taxon>
        <taxon>eudicotyledons</taxon>
        <taxon>Gunneridae</taxon>
        <taxon>Pentapetalae</taxon>
        <taxon>Caryophyllales</taxon>
        <taxon>Caryophyllaceae</taxon>
        <taxon>Caryophylleae</taxon>
        <taxon>Saponaria</taxon>
    </lineage>
</organism>
<reference evidence="2" key="1">
    <citation type="submission" date="2024-03" db="EMBL/GenBank/DDBJ databases">
        <title>WGS assembly of Saponaria officinalis var. Norfolk2.</title>
        <authorList>
            <person name="Jenkins J."/>
            <person name="Shu S."/>
            <person name="Grimwood J."/>
            <person name="Barry K."/>
            <person name="Goodstein D."/>
            <person name="Schmutz J."/>
            <person name="Leebens-Mack J."/>
            <person name="Osbourn A."/>
        </authorList>
    </citation>
    <scope>NUCLEOTIDE SEQUENCE [LARGE SCALE GENOMIC DNA]</scope>
    <source>
        <strain evidence="2">JIC</strain>
    </source>
</reference>
<dbReference type="Proteomes" id="UP001443914">
    <property type="component" value="Unassembled WGS sequence"/>
</dbReference>
<proteinExistence type="predicted"/>
<accession>A0AAW1J549</accession>
<evidence type="ECO:0000313" key="2">
    <source>
        <dbReference type="EMBL" id="KAK9698152.1"/>
    </source>
</evidence>
<name>A0AAW1J549_SAPOF</name>
<dbReference type="AlphaFoldDB" id="A0AAW1J549"/>
<dbReference type="EMBL" id="JBDFQZ010000008">
    <property type="protein sequence ID" value="KAK9698152.1"/>
    <property type="molecule type" value="Genomic_DNA"/>
</dbReference>
<comment type="caution">
    <text evidence="2">The sequence shown here is derived from an EMBL/GenBank/DDBJ whole genome shotgun (WGS) entry which is preliminary data.</text>
</comment>
<keyword evidence="3" id="KW-1185">Reference proteome</keyword>
<gene>
    <name evidence="2" type="ORF">RND81_08G085500</name>
</gene>
<evidence type="ECO:0000313" key="3">
    <source>
        <dbReference type="Proteomes" id="UP001443914"/>
    </source>
</evidence>
<dbReference type="PANTHER" id="PTHR34807:SF3">
    <property type="entry name" value="OS08G0270800 PROTEIN"/>
    <property type="match status" value="1"/>
</dbReference>
<evidence type="ECO:0000256" key="1">
    <source>
        <dbReference type="SAM" id="MobiDB-lite"/>
    </source>
</evidence>
<feature type="region of interest" description="Disordered" evidence="1">
    <location>
        <begin position="90"/>
        <end position="168"/>
    </location>
</feature>
<dbReference type="PANTHER" id="PTHR34807">
    <property type="entry name" value="OS08G0270800 PROTEIN"/>
    <property type="match status" value="1"/>
</dbReference>
<protein>
    <submittedName>
        <fullName evidence="2">Uncharacterized protein</fullName>
    </submittedName>
</protein>
<sequence>MDSRKLNSVVDAEAKLKEKHHGLLQDYLYLQKECVSKKRKLKESTERKVTLLDEIRFLKHRRNALLKKQLQNSQQNQEVIQSHKTYTKYNTDSSKRYMNGGASTSTSGQASQNHRPPIAPIRNSVSGGKEAAASPPVNLGKKAKNVFTNGKRADKRKISWQDPLALKV</sequence>